<dbReference type="AlphaFoldDB" id="A0A0X8XCC7"/>
<organism evidence="11 12">
    <name type="scientific">Halorhodospira halochloris</name>
    <name type="common">Ectothiorhodospira halochloris</name>
    <dbReference type="NCBI Taxonomy" id="1052"/>
    <lineage>
        <taxon>Bacteria</taxon>
        <taxon>Pseudomonadati</taxon>
        <taxon>Pseudomonadota</taxon>
        <taxon>Gammaproteobacteria</taxon>
        <taxon>Chromatiales</taxon>
        <taxon>Ectothiorhodospiraceae</taxon>
        <taxon>Halorhodospira</taxon>
    </lineage>
</organism>
<feature type="compositionally biased region" description="Basic and acidic residues" evidence="9">
    <location>
        <begin position="12"/>
        <end position="22"/>
    </location>
</feature>
<evidence type="ECO:0000256" key="1">
    <source>
        <dbReference type="ARBA" id="ARBA00003050"/>
    </source>
</evidence>
<dbReference type="Pfam" id="PF00682">
    <property type="entry name" value="HMGL-like"/>
    <property type="match status" value="1"/>
</dbReference>
<evidence type="ECO:0000256" key="5">
    <source>
        <dbReference type="ARBA" id="ARBA00022679"/>
    </source>
</evidence>
<protein>
    <recommendedName>
        <fullName evidence="4 8">Homocitrate synthase</fullName>
        <ecNumber evidence="3 8">2.3.3.14</ecNumber>
    </recommendedName>
</protein>
<dbReference type="SUPFAM" id="SSF51569">
    <property type="entry name" value="Aldolase"/>
    <property type="match status" value="1"/>
</dbReference>
<proteinExistence type="inferred from homology"/>
<dbReference type="EC" id="2.3.3.14" evidence="3 8"/>
<dbReference type="RefSeq" id="WP_096409254.1">
    <property type="nucleotide sequence ID" value="NZ_AP017372.2"/>
</dbReference>
<dbReference type="Gene3D" id="3.20.20.70">
    <property type="entry name" value="Aldolase class I"/>
    <property type="match status" value="1"/>
</dbReference>
<gene>
    <name evidence="11" type="ORF">HH1059_12130</name>
</gene>
<feature type="domain" description="Pyruvate carboxyltransferase" evidence="10">
    <location>
        <begin position="32"/>
        <end position="283"/>
    </location>
</feature>
<evidence type="ECO:0000256" key="7">
    <source>
        <dbReference type="RuleBase" id="RU003523"/>
    </source>
</evidence>
<keyword evidence="8" id="KW-0535">Nitrogen fixation</keyword>
<comment type="catalytic activity">
    <reaction evidence="6 8">
        <text>acetyl-CoA + 2-oxoglutarate + H2O = (2R)-homocitrate + CoA + H(+)</text>
        <dbReference type="Rhea" id="RHEA:12929"/>
        <dbReference type="ChEBI" id="CHEBI:15377"/>
        <dbReference type="ChEBI" id="CHEBI:15378"/>
        <dbReference type="ChEBI" id="CHEBI:16810"/>
        <dbReference type="ChEBI" id="CHEBI:57287"/>
        <dbReference type="ChEBI" id="CHEBI:57288"/>
        <dbReference type="ChEBI" id="CHEBI:58884"/>
        <dbReference type="EC" id="2.3.3.14"/>
    </reaction>
</comment>
<evidence type="ECO:0000256" key="2">
    <source>
        <dbReference type="ARBA" id="ARBA00006154"/>
    </source>
</evidence>
<keyword evidence="12" id="KW-1185">Reference proteome</keyword>
<dbReference type="InterPro" id="IPR000891">
    <property type="entry name" value="PYR_CT"/>
</dbReference>
<dbReference type="InterPro" id="IPR013785">
    <property type="entry name" value="Aldolase_TIM"/>
</dbReference>
<comment type="function">
    <text evidence="1 8">This protein is a Fe-Mo-cofactor biosynthetic component.</text>
</comment>
<dbReference type="CDD" id="cd07939">
    <property type="entry name" value="DRE_TIM_NifV"/>
    <property type="match status" value="1"/>
</dbReference>
<reference evidence="11" key="1">
    <citation type="submission" date="2016-02" db="EMBL/GenBank/DDBJ databases">
        <title>Halorhodospira halochloris DSM-1059 complete genome, version 2.</title>
        <authorList>
            <person name="Tsukatani Y."/>
        </authorList>
    </citation>
    <scope>NUCLEOTIDE SEQUENCE</scope>
    <source>
        <strain evidence="11">DSM 1059</strain>
    </source>
</reference>
<dbReference type="GO" id="GO:0019752">
    <property type="term" value="P:carboxylic acid metabolic process"/>
    <property type="evidence" value="ECO:0007669"/>
    <property type="project" value="UniProtKB-UniRule"/>
</dbReference>
<dbReference type="PANTHER" id="PTHR42880:SF1">
    <property type="entry name" value="ISOPROPYLMALATE_HOMOCITRATE_CITRAMALATE SYNTHASE FAMILY PROTEIN"/>
    <property type="match status" value="1"/>
</dbReference>
<evidence type="ECO:0000256" key="9">
    <source>
        <dbReference type="SAM" id="MobiDB-lite"/>
    </source>
</evidence>
<name>A0A0X8XCC7_HALHR</name>
<evidence type="ECO:0000256" key="6">
    <source>
        <dbReference type="ARBA" id="ARBA00048019"/>
    </source>
</evidence>
<dbReference type="PROSITE" id="PS50991">
    <property type="entry name" value="PYR_CT"/>
    <property type="match status" value="1"/>
</dbReference>
<sequence length="403" mass="42646">MALNRLCGAEDGPVRSREGDVDRTSTTAAVEVVIDDTTLRDGEQSAGVAFSRDEKLAIATALDQLGVLELEVGIPAMGEEEQDDIRALVGAGLAARLLVWCRMRGEDIAACADLGVWGVDLSIPVSDQQIEHKLGTSRGWVLAQIEQRVAEARALGLEVCVGGEDATRADPDFLLEVAGCAEAAGARRLRIADTVGIGEPFAIRELFANLRAVSRLELEMHAHDDFGLATANTLAAVMGGASHVNTTVCGLGERAGNAALEEVACALYRLLGRPSSIDLHGLTGVAALVESASGRPVPWGKSIIGAGAFSHEAGIHVDGLLKDERNYQGINPDDLGRQHELVLGKHSGTSGVISACRAVGLEVTRDQARAMLPQIRSWSVEHKRAPSEHELQGLVARVMGVFR</sequence>
<evidence type="ECO:0000313" key="11">
    <source>
        <dbReference type="EMBL" id="BAU57909.1"/>
    </source>
</evidence>
<dbReference type="KEGG" id="hhk:HH1059_12130"/>
<evidence type="ECO:0000256" key="8">
    <source>
        <dbReference type="RuleBase" id="RU367143"/>
    </source>
</evidence>
<dbReference type="GO" id="GO:0004410">
    <property type="term" value="F:homocitrate synthase activity"/>
    <property type="evidence" value="ECO:0007669"/>
    <property type="project" value="UniProtKB-UniRule"/>
</dbReference>
<dbReference type="OrthoDB" id="9803573at2"/>
<keyword evidence="5 7" id="KW-0808">Transferase</keyword>
<dbReference type="NCBIfam" id="TIGR02660">
    <property type="entry name" value="nifV_homocitr"/>
    <property type="match status" value="1"/>
</dbReference>
<dbReference type="InterPro" id="IPR013477">
    <property type="entry name" value="NifV/FrbC"/>
</dbReference>
<dbReference type="Gene3D" id="1.10.238.260">
    <property type="match status" value="1"/>
</dbReference>
<dbReference type="Pfam" id="PF22617">
    <property type="entry name" value="HCS_D2"/>
    <property type="match status" value="1"/>
</dbReference>
<dbReference type="PROSITE" id="PS00816">
    <property type="entry name" value="AIPM_HOMOCIT_SYNTH_2"/>
    <property type="match status" value="1"/>
</dbReference>
<evidence type="ECO:0000256" key="4">
    <source>
        <dbReference type="ARBA" id="ARBA00020735"/>
    </source>
</evidence>
<dbReference type="EMBL" id="AP017372">
    <property type="protein sequence ID" value="BAU57909.1"/>
    <property type="molecule type" value="Genomic_DNA"/>
</dbReference>
<evidence type="ECO:0000259" key="10">
    <source>
        <dbReference type="PROSITE" id="PS50991"/>
    </source>
</evidence>
<dbReference type="InterPro" id="IPR054691">
    <property type="entry name" value="LeuA/HCS_post-cat"/>
</dbReference>
<comment type="similarity">
    <text evidence="2 7">Belongs to the alpha-IPM synthase/homocitrate synthase family.</text>
</comment>
<dbReference type="PANTHER" id="PTHR42880">
    <property type="entry name" value="HOMOCITRATE SYNTHASE"/>
    <property type="match status" value="1"/>
</dbReference>
<accession>A0A0X8XCC7</accession>
<feature type="region of interest" description="Disordered" evidence="9">
    <location>
        <begin position="1"/>
        <end position="22"/>
    </location>
</feature>
<evidence type="ECO:0000256" key="3">
    <source>
        <dbReference type="ARBA" id="ARBA00012974"/>
    </source>
</evidence>
<evidence type="ECO:0000313" key="12">
    <source>
        <dbReference type="Proteomes" id="UP000218890"/>
    </source>
</evidence>
<dbReference type="GO" id="GO:0009399">
    <property type="term" value="P:nitrogen fixation"/>
    <property type="evidence" value="ECO:0007669"/>
    <property type="project" value="UniProtKB-UniRule"/>
</dbReference>
<dbReference type="PROSITE" id="PS00815">
    <property type="entry name" value="AIPM_HOMOCIT_SYNTH_1"/>
    <property type="match status" value="1"/>
</dbReference>
<dbReference type="InterPro" id="IPR002034">
    <property type="entry name" value="AIPM/Hcit_synth_CS"/>
</dbReference>
<dbReference type="Proteomes" id="UP000218890">
    <property type="component" value="Chromosome"/>
</dbReference>